<evidence type="ECO:0000256" key="3">
    <source>
        <dbReference type="ARBA" id="ARBA00023163"/>
    </source>
</evidence>
<dbReference type="AlphaFoldDB" id="A0AAI8C7Y7"/>
<dbReference type="InterPro" id="IPR018060">
    <property type="entry name" value="HTH_AraC"/>
</dbReference>
<evidence type="ECO:0000313" key="5">
    <source>
        <dbReference type="EMBL" id="ALU28338.1"/>
    </source>
</evidence>
<feature type="domain" description="HTH araC/xylS-type" evidence="4">
    <location>
        <begin position="92"/>
        <end position="184"/>
    </location>
</feature>
<name>A0AAI8C7Y7_9FLAO</name>
<dbReference type="EMBL" id="CP013690">
    <property type="protein sequence ID" value="ALU28338.1"/>
    <property type="molecule type" value="Genomic_DNA"/>
</dbReference>
<evidence type="ECO:0000259" key="4">
    <source>
        <dbReference type="PROSITE" id="PS01124"/>
    </source>
</evidence>
<reference evidence="5 6" key="1">
    <citation type="journal article" date="2016" name="J. Zhejiang Univ. Sci. B">
        <title>Antibiotic resistance mechanisms of Myroides sp.</title>
        <authorList>
            <person name="Hu S."/>
            <person name="Yuan S."/>
            <person name="Qu H."/>
            <person name="Jiang T."/>
            <person name="Zhou Y."/>
            <person name="Wang M."/>
            <person name="Ming D."/>
        </authorList>
    </citation>
    <scope>NUCLEOTIDE SEQUENCE [LARGE SCALE GENOMIC DNA]</scope>
    <source>
        <strain evidence="5 6">PR63039</strain>
    </source>
</reference>
<protein>
    <recommendedName>
        <fullName evidence="4">HTH araC/xylS-type domain-containing protein</fullName>
    </recommendedName>
</protein>
<dbReference type="Gene3D" id="1.10.10.60">
    <property type="entry name" value="Homeodomain-like"/>
    <property type="match status" value="1"/>
</dbReference>
<organism evidence="5 6">
    <name type="scientific">Myroides odoratimimus</name>
    <dbReference type="NCBI Taxonomy" id="76832"/>
    <lineage>
        <taxon>Bacteria</taxon>
        <taxon>Pseudomonadati</taxon>
        <taxon>Bacteroidota</taxon>
        <taxon>Flavobacteriia</taxon>
        <taxon>Flavobacteriales</taxon>
        <taxon>Flavobacteriaceae</taxon>
        <taxon>Myroides</taxon>
    </lineage>
</organism>
<evidence type="ECO:0000256" key="2">
    <source>
        <dbReference type="ARBA" id="ARBA00023125"/>
    </source>
</evidence>
<accession>A0AAI8C7Y7</accession>
<dbReference type="PANTHER" id="PTHR43280:SF2">
    <property type="entry name" value="HTH-TYPE TRANSCRIPTIONAL REGULATOR EXSA"/>
    <property type="match status" value="1"/>
</dbReference>
<dbReference type="SMART" id="SM00342">
    <property type="entry name" value="HTH_ARAC"/>
    <property type="match status" value="1"/>
</dbReference>
<keyword evidence="3" id="KW-0804">Transcription</keyword>
<evidence type="ECO:0000313" key="6">
    <source>
        <dbReference type="Proteomes" id="UP000069030"/>
    </source>
</evidence>
<dbReference type="SUPFAM" id="SSF46689">
    <property type="entry name" value="Homeodomain-like"/>
    <property type="match status" value="1"/>
</dbReference>
<dbReference type="GO" id="GO:0043565">
    <property type="term" value="F:sequence-specific DNA binding"/>
    <property type="evidence" value="ECO:0007669"/>
    <property type="project" value="InterPro"/>
</dbReference>
<dbReference type="PROSITE" id="PS01124">
    <property type="entry name" value="HTH_ARAC_FAMILY_2"/>
    <property type="match status" value="1"/>
</dbReference>
<dbReference type="Proteomes" id="UP000069030">
    <property type="component" value="Chromosome"/>
</dbReference>
<proteinExistence type="predicted"/>
<dbReference type="Pfam" id="PF12833">
    <property type="entry name" value="HTH_18"/>
    <property type="match status" value="1"/>
</dbReference>
<evidence type="ECO:0000256" key="1">
    <source>
        <dbReference type="ARBA" id="ARBA00023015"/>
    </source>
</evidence>
<dbReference type="PANTHER" id="PTHR43280">
    <property type="entry name" value="ARAC-FAMILY TRANSCRIPTIONAL REGULATOR"/>
    <property type="match status" value="1"/>
</dbReference>
<dbReference type="RefSeq" id="WP_006266536.1">
    <property type="nucleotide sequence ID" value="NZ_CP013690.1"/>
</dbReference>
<dbReference type="KEGG" id="mod:AS202_10530"/>
<keyword evidence="2" id="KW-0238">DNA-binding</keyword>
<gene>
    <name evidence="5" type="ORF">AS202_10530</name>
</gene>
<dbReference type="InterPro" id="IPR009057">
    <property type="entry name" value="Homeodomain-like_sf"/>
</dbReference>
<keyword evidence="1" id="KW-0805">Transcription regulation</keyword>
<dbReference type="GO" id="GO:0003700">
    <property type="term" value="F:DNA-binding transcription factor activity"/>
    <property type="evidence" value="ECO:0007669"/>
    <property type="project" value="InterPro"/>
</dbReference>
<sequence>MKTLLFLSIIINRTMECASLLKKSMIWSINEKLSSSSIKSKRLLRRVRGSSLKEEVLQISADPNKQTNYMSIGMECYLCQKIKEFEKQRKYLDKSISLSNLSASLGVNHRYVSYYINMYKEKDFATYINELRISYMVDTLISKPHYLTYKISYLADKSGFASHSRFTINFKKYTGVLPSEYISELKQKKTMEGCNI</sequence>